<evidence type="ECO:0000259" key="1">
    <source>
        <dbReference type="Pfam" id="PF13460"/>
    </source>
</evidence>
<evidence type="ECO:0000313" key="2">
    <source>
        <dbReference type="EMBL" id="ATB48695.1"/>
    </source>
</evidence>
<dbReference type="EMBL" id="CP022203">
    <property type="protein sequence ID" value="ATB48695.1"/>
    <property type="molecule type" value="Genomic_DNA"/>
</dbReference>
<accession>A0A250JXW8</accession>
<gene>
    <name evidence="2" type="ORF">MYMAC_004324</name>
</gene>
<proteinExistence type="predicted"/>
<dbReference type="InterPro" id="IPR016040">
    <property type="entry name" value="NAD(P)-bd_dom"/>
</dbReference>
<dbReference type="InterPro" id="IPR036291">
    <property type="entry name" value="NAD(P)-bd_dom_sf"/>
</dbReference>
<dbReference type="SUPFAM" id="SSF51735">
    <property type="entry name" value="NAD(P)-binding Rossmann-fold domains"/>
    <property type="match status" value="1"/>
</dbReference>
<keyword evidence="3" id="KW-1185">Reference proteome</keyword>
<dbReference type="Proteomes" id="UP000217343">
    <property type="component" value="Chromosome"/>
</dbReference>
<dbReference type="Gene3D" id="3.90.25.10">
    <property type="entry name" value="UDP-galactose 4-epimerase, domain 1"/>
    <property type="match status" value="1"/>
</dbReference>
<feature type="domain" description="NAD(P)-binding" evidence="1">
    <location>
        <begin position="2"/>
        <end position="161"/>
    </location>
</feature>
<dbReference type="InterPro" id="IPR051604">
    <property type="entry name" value="Ergot_Alk_Oxidoreductase"/>
</dbReference>
<reference evidence="2 3" key="1">
    <citation type="submission" date="2017-06" db="EMBL/GenBank/DDBJ databases">
        <title>Sequencing and comparative analysis of myxobacterial genomes.</title>
        <authorList>
            <person name="Rupp O."/>
            <person name="Goesmann A."/>
            <person name="Sogaard-Andersen L."/>
        </authorList>
    </citation>
    <scope>NUCLEOTIDE SEQUENCE [LARGE SCALE GENOMIC DNA]</scope>
    <source>
        <strain evidence="2 3">DSM 14697</strain>
    </source>
</reference>
<dbReference type="KEGG" id="mmas:MYMAC_004324"/>
<protein>
    <submittedName>
        <fullName evidence="2">NmrA family protein</fullName>
    </submittedName>
</protein>
<organism evidence="2 3">
    <name type="scientific">Corallococcus macrosporus DSM 14697</name>
    <dbReference type="NCBI Taxonomy" id="1189310"/>
    <lineage>
        <taxon>Bacteria</taxon>
        <taxon>Pseudomonadati</taxon>
        <taxon>Myxococcota</taxon>
        <taxon>Myxococcia</taxon>
        <taxon>Myxococcales</taxon>
        <taxon>Cystobacterineae</taxon>
        <taxon>Myxococcaceae</taxon>
        <taxon>Corallococcus</taxon>
    </lineage>
</organism>
<sequence length="263" mass="28662">MGSLLVEILVKQGHQVRALSRGATPLPGAEAVRFDFAQPDQLGAVLEGVDAAYVLMPADNLSVTEYLTPVIRAAAVRRVKVVLQSVMGVEANEEDPYRQVELQLERSGLPYVILRPNWFSDNFHLMWSHDVRVGRLMLPAGAGETSFIDARDIAEAAAVALTSHRFDRQAFTLTGPRALSFSEAAAVVSRVTGQPLEYVAISEGAFIQRMCDAGFDAPYAEMLAALCAAVREQWTAATTDGVQVLTGHAARSFEQYAQERLKL</sequence>
<dbReference type="AlphaFoldDB" id="A0A250JXW8"/>
<dbReference type="Pfam" id="PF13460">
    <property type="entry name" value="NAD_binding_10"/>
    <property type="match status" value="1"/>
</dbReference>
<name>A0A250JXW8_9BACT</name>
<evidence type="ECO:0000313" key="3">
    <source>
        <dbReference type="Proteomes" id="UP000217343"/>
    </source>
</evidence>
<dbReference type="PANTHER" id="PTHR43162:SF1">
    <property type="entry name" value="PRESTALK A DIFFERENTIATION PROTEIN A"/>
    <property type="match status" value="1"/>
</dbReference>
<dbReference type="Gene3D" id="3.40.50.720">
    <property type="entry name" value="NAD(P)-binding Rossmann-like Domain"/>
    <property type="match status" value="1"/>
</dbReference>
<dbReference type="PANTHER" id="PTHR43162">
    <property type="match status" value="1"/>
</dbReference>